<comment type="caution">
    <text evidence="2">The sequence shown here is derived from an EMBL/GenBank/DDBJ whole genome shotgun (WGS) entry which is preliminary data.</text>
</comment>
<accession>A0A3M8SAM6</accession>
<proteinExistence type="predicted"/>
<organism evidence="2 3">
    <name type="scientific">Streptomyces botrytidirepellens</name>
    <dbReference type="NCBI Taxonomy" id="2486417"/>
    <lineage>
        <taxon>Bacteria</taxon>
        <taxon>Bacillati</taxon>
        <taxon>Actinomycetota</taxon>
        <taxon>Actinomycetes</taxon>
        <taxon>Kitasatosporales</taxon>
        <taxon>Streptomycetaceae</taxon>
        <taxon>Streptomyces</taxon>
    </lineage>
</organism>
<sequence>MPKRSFSVKTVGINSQWVKYFDTGRKNWNTAGVGANIKRKSSAKPSFTANRYNGSWYGLYAPSGSRPNRSFKIQVNARTIDRDTDSISQYDKWVRSTVTHELGHGLSLDDNPNTSKASLMKHSRNRSTVQKPLAYDKSEVKRIYT</sequence>
<evidence type="ECO:0000256" key="1">
    <source>
        <dbReference type="SAM" id="MobiDB-lite"/>
    </source>
</evidence>
<evidence type="ECO:0000313" key="3">
    <source>
        <dbReference type="Proteomes" id="UP000275401"/>
    </source>
</evidence>
<feature type="region of interest" description="Disordered" evidence="1">
    <location>
        <begin position="104"/>
        <end position="129"/>
    </location>
</feature>
<protein>
    <recommendedName>
        <fullName evidence="4">Peptidase M10 metallopeptidase domain-containing protein</fullName>
    </recommendedName>
</protein>
<dbReference type="InterPro" id="IPR024079">
    <property type="entry name" value="MetalloPept_cat_dom_sf"/>
</dbReference>
<gene>
    <name evidence="2" type="ORF">EEJ42_49145</name>
</gene>
<evidence type="ECO:0008006" key="4">
    <source>
        <dbReference type="Google" id="ProtNLM"/>
    </source>
</evidence>
<evidence type="ECO:0000313" key="2">
    <source>
        <dbReference type="EMBL" id="RNF78191.1"/>
    </source>
</evidence>
<name>A0A3M8SAM6_9ACTN</name>
<dbReference type="AlphaFoldDB" id="A0A3M8SAM6"/>
<dbReference type="EMBL" id="RIBZ01000882">
    <property type="protein sequence ID" value="RNF78191.1"/>
    <property type="molecule type" value="Genomic_DNA"/>
</dbReference>
<dbReference type="GO" id="GO:0008237">
    <property type="term" value="F:metallopeptidase activity"/>
    <property type="evidence" value="ECO:0007669"/>
    <property type="project" value="InterPro"/>
</dbReference>
<reference evidence="2 3" key="1">
    <citation type="submission" date="2018-11" db="EMBL/GenBank/DDBJ databases">
        <title>The Potential of Streptomyces as Biocontrol Agents against the Tomato grey mould, Botrytis cinerea (Gray mold) Frontiers in Microbiology.</title>
        <authorList>
            <person name="Li D."/>
        </authorList>
    </citation>
    <scope>NUCLEOTIDE SEQUENCE [LARGE SCALE GENOMIC DNA]</scope>
    <source>
        <strain evidence="2 3">NEAU-LD23</strain>
    </source>
</reference>
<keyword evidence="3" id="KW-1185">Reference proteome</keyword>
<dbReference type="Proteomes" id="UP000275401">
    <property type="component" value="Unassembled WGS sequence"/>
</dbReference>
<dbReference type="Gene3D" id="3.40.390.10">
    <property type="entry name" value="Collagenase (Catalytic Domain)"/>
    <property type="match status" value="1"/>
</dbReference>
<dbReference type="SUPFAM" id="SSF55486">
    <property type="entry name" value="Metalloproteases ('zincins'), catalytic domain"/>
    <property type="match status" value="1"/>
</dbReference>